<dbReference type="OrthoDB" id="127311at2"/>
<dbReference type="PROSITE" id="PS52016">
    <property type="entry name" value="TONB_DEPENDENT_REC_3"/>
    <property type="match status" value="1"/>
</dbReference>
<evidence type="ECO:0000256" key="16">
    <source>
        <dbReference type="SAM" id="SignalP"/>
    </source>
</evidence>
<dbReference type="NCBIfam" id="TIGR01783">
    <property type="entry name" value="TonB-siderophor"/>
    <property type="match status" value="1"/>
</dbReference>
<evidence type="ECO:0000256" key="14">
    <source>
        <dbReference type="PROSITE-ProRule" id="PRU01360"/>
    </source>
</evidence>
<dbReference type="InterPro" id="IPR037066">
    <property type="entry name" value="Plug_dom_sf"/>
</dbReference>
<comment type="subcellular location">
    <subcellularLocation>
        <location evidence="1 14">Cell outer membrane</location>
        <topology evidence="1 14">Multi-pass membrane protein</topology>
    </subcellularLocation>
</comment>
<dbReference type="InterPro" id="IPR012910">
    <property type="entry name" value="Plug_dom"/>
</dbReference>
<dbReference type="PANTHER" id="PTHR32552">
    <property type="entry name" value="FERRICHROME IRON RECEPTOR-RELATED"/>
    <property type="match status" value="1"/>
</dbReference>
<dbReference type="Gene3D" id="2.170.130.10">
    <property type="entry name" value="TonB-dependent receptor, plug domain"/>
    <property type="match status" value="1"/>
</dbReference>
<comment type="similarity">
    <text evidence="2 14 15">Belongs to the TonB-dependent receptor family.</text>
</comment>
<reference evidence="19 20" key="1">
    <citation type="submission" date="2019-06" db="EMBL/GenBank/DDBJ databases">
        <title>A novel bacterium of genus Marinomonas, isolated from coastal sand.</title>
        <authorList>
            <person name="Huang H."/>
            <person name="Mo K."/>
            <person name="Hu Y."/>
        </authorList>
    </citation>
    <scope>NUCLEOTIDE SEQUENCE [LARGE SCALE GENOMIC DNA]</scope>
    <source>
        <strain evidence="19 20">HB171799</strain>
    </source>
</reference>
<evidence type="ECO:0000256" key="5">
    <source>
        <dbReference type="ARBA" id="ARBA00022496"/>
    </source>
</evidence>
<dbReference type="InterPro" id="IPR036942">
    <property type="entry name" value="Beta-barrel_TonB_sf"/>
</dbReference>
<evidence type="ECO:0000256" key="11">
    <source>
        <dbReference type="ARBA" id="ARBA00023136"/>
    </source>
</evidence>
<keyword evidence="9" id="KW-0406">Ion transport</keyword>
<dbReference type="InterPro" id="IPR010105">
    <property type="entry name" value="TonB_sidphr_rcpt"/>
</dbReference>
<dbReference type="EMBL" id="VFRR01000007">
    <property type="protein sequence ID" value="TPE54084.1"/>
    <property type="molecule type" value="Genomic_DNA"/>
</dbReference>
<dbReference type="AlphaFoldDB" id="A0A501WZW5"/>
<accession>A0A501WZW5</accession>
<evidence type="ECO:0000256" key="4">
    <source>
        <dbReference type="ARBA" id="ARBA00022452"/>
    </source>
</evidence>
<evidence type="ECO:0000256" key="7">
    <source>
        <dbReference type="ARBA" id="ARBA00022729"/>
    </source>
</evidence>
<evidence type="ECO:0000256" key="9">
    <source>
        <dbReference type="ARBA" id="ARBA00023065"/>
    </source>
</evidence>
<keyword evidence="3 14" id="KW-0813">Transport</keyword>
<keyword evidence="10 15" id="KW-0798">TonB box</keyword>
<dbReference type="GO" id="GO:0015344">
    <property type="term" value="F:siderophore uptake transmembrane transporter activity"/>
    <property type="evidence" value="ECO:0007669"/>
    <property type="project" value="TreeGrafter"/>
</dbReference>
<dbReference type="GO" id="GO:0038023">
    <property type="term" value="F:signaling receptor activity"/>
    <property type="evidence" value="ECO:0007669"/>
    <property type="project" value="InterPro"/>
</dbReference>
<evidence type="ECO:0000313" key="19">
    <source>
        <dbReference type="EMBL" id="TPE54084.1"/>
    </source>
</evidence>
<dbReference type="InterPro" id="IPR039426">
    <property type="entry name" value="TonB-dep_rcpt-like"/>
</dbReference>
<sequence>MNTQTLPSKRFFTPTPVAIAVSSAMALFVAQAQAETVNLDQIDVVDQVEQEQSYKVEKAASVKYTQPLVDTPKTINIVNEQVLQDQGVTSLEDALRNVSGVSTFGAGEGGGGNVTTADAITIRGFDANGSIYSDGIRDVAGYSRDTFNTEQIEVAKGSNGTVTGKGSAGGSVNLVTKAANLNGDKNSLQASYDQGDTTRLSGDFNKVLDEKSAVRLNIMGQTGGDFWDNGEENYQTLAVAPSYFTLLGDDTDLTVNLMHMQQDNTPVLGMPFDNDAGEPIDEAYWDNFYGLDNVDRSQLEATTLTAIINHGLSDSWALRNQTRFGQTTIESVQSRPLLKDASTVQYYRSSTSTGPSFKTDFSENTMMVNQLDFIGELKTGSVRHDLVVGTEIYQENQKTYGANLTGFSSTLADLETSLANPSLQHSGRVTKGDLTKDATATGIAAYLNNTATLNDQWQLAAGIRAEKYKLEADQTVGRGTSATMVTGSSKADLLSWHTAVNFKPTQNGSIYASLANSQEPNGANLSLSGRSADQVKEYANLDPIEAVTAEIGTKWELFDQKLLLGLAVYQTKKDVYDTVDGALATSGEEENTGVELSVTGQITAEVAITASYTSQDAKVVENTSNPEREGNGLTAAPDESASVWVTYAGEKLTLGAGAEYTSGEEYWRQGAVAFTTGEVTLFNAMAGYQFTDQLSAQINVSNLTDERYVSDYSAWGHFKPGNPRNVKATVKYDF</sequence>
<dbReference type="Proteomes" id="UP000315901">
    <property type="component" value="Unassembled WGS sequence"/>
</dbReference>
<organism evidence="19 20">
    <name type="scientific">Maribrevibacterium harenarium</name>
    <dbReference type="NCBI Taxonomy" id="2589817"/>
    <lineage>
        <taxon>Bacteria</taxon>
        <taxon>Pseudomonadati</taxon>
        <taxon>Pseudomonadota</taxon>
        <taxon>Gammaproteobacteria</taxon>
        <taxon>Oceanospirillales</taxon>
        <taxon>Oceanospirillaceae</taxon>
        <taxon>Maribrevibacterium</taxon>
    </lineage>
</organism>
<gene>
    <name evidence="19" type="ORF">FJM67_05575</name>
</gene>
<keyword evidence="6 14" id="KW-0812">Transmembrane</keyword>
<dbReference type="InterPro" id="IPR000531">
    <property type="entry name" value="Beta-barrel_TonB"/>
</dbReference>
<dbReference type="SUPFAM" id="SSF56935">
    <property type="entry name" value="Porins"/>
    <property type="match status" value="1"/>
</dbReference>
<evidence type="ECO:0000256" key="2">
    <source>
        <dbReference type="ARBA" id="ARBA00009810"/>
    </source>
</evidence>
<keyword evidence="13 14" id="KW-0998">Cell outer membrane</keyword>
<evidence type="ECO:0000256" key="15">
    <source>
        <dbReference type="RuleBase" id="RU003357"/>
    </source>
</evidence>
<dbReference type="CDD" id="cd01347">
    <property type="entry name" value="ligand_gated_channel"/>
    <property type="match status" value="1"/>
</dbReference>
<keyword evidence="11 14" id="KW-0472">Membrane</keyword>
<keyword evidence="8" id="KW-0408">Iron</keyword>
<feature type="chain" id="PRO_5021192173" evidence="16">
    <location>
        <begin position="35"/>
        <end position="734"/>
    </location>
</feature>
<evidence type="ECO:0000256" key="10">
    <source>
        <dbReference type="ARBA" id="ARBA00023077"/>
    </source>
</evidence>
<dbReference type="GO" id="GO:0009279">
    <property type="term" value="C:cell outer membrane"/>
    <property type="evidence" value="ECO:0007669"/>
    <property type="project" value="UniProtKB-SubCell"/>
</dbReference>
<evidence type="ECO:0000256" key="12">
    <source>
        <dbReference type="ARBA" id="ARBA00023170"/>
    </source>
</evidence>
<evidence type="ECO:0000256" key="8">
    <source>
        <dbReference type="ARBA" id="ARBA00023004"/>
    </source>
</evidence>
<dbReference type="Pfam" id="PF07715">
    <property type="entry name" value="Plug"/>
    <property type="match status" value="1"/>
</dbReference>
<dbReference type="GO" id="GO:0015891">
    <property type="term" value="P:siderophore transport"/>
    <property type="evidence" value="ECO:0007669"/>
    <property type="project" value="InterPro"/>
</dbReference>
<evidence type="ECO:0000313" key="20">
    <source>
        <dbReference type="Proteomes" id="UP000315901"/>
    </source>
</evidence>
<name>A0A501WZW5_9GAMM</name>
<keyword evidence="20" id="KW-1185">Reference proteome</keyword>
<feature type="domain" description="TonB-dependent receptor plug" evidence="18">
    <location>
        <begin position="68"/>
        <end position="170"/>
    </location>
</feature>
<evidence type="ECO:0000256" key="6">
    <source>
        <dbReference type="ARBA" id="ARBA00022692"/>
    </source>
</evidence>
<evidence type="ECO:0000256" key="13">
    <source>
        <dbReference type="ARBA" id="ARBA00023237"/>
    </source>
</evidence>
<keyword evidence="7 16" id="KW-0732">Signal</keyword>
<dbReference type="Pfam" id="PF00593">
    <property type="entry name" value="TonB_dep_Rec_b-barrel"/>
    <property type="match status" value="1"/>
</dbReference>
<dbReference type="FunFam" id="2.170.130.10:FF:000001">
    <property type="entry name" value="Catecholate siderophore TonB-dependent receptor"/>
    <property type="match status" value="1"/>
</dbReference>
<proteinExistence type="inferred from homology"/>
<protein>
    <submittedName>
        <fullName evidence="19">TonB-dependent siderophore receptor</fullName>
    </submittedName>
</protein>
<comment type="caution">
    <text evidence="19">The sequence shown here is derived from an EMBL/GenBank/DDBJ whole genome shotgun (WGS) entry which is preliminary data.</text>
</comment>
<dbReference type="PANTHER" id="PTHR32552:SF89">
    <property type="entry name" value="CATECHOLATE SIDEROPHORE RECEPTOR FIU"/>
    <property type="match status" value="1"/>
</dbReference>
<dbReference type="RefSeq" id="WP_140587692.1">
    <property type="nucleotide sequence ID" value="NZ_VFRR01000007.1"/>
</dbReference>
<evidence type="ECO:0000256" key="3">
    <source>
        <dbReference type="ARBA" id="ARBA00022448"/>
    </source>
</evidence>
<feature type="signal peptide" evidence="16">
    <location>
        <begin position="1"/>
        <end position="34"/>
    </location>
</feature>
<keyword evidence="4 14" id="KW-1134">Transmembrane beta strand</keyword>
<evidence type="ECO:0000256" key="1">
    <source>
        <dbReference type="ARBA" id="ARBA00004571"/>
    </source>
</evidence>
<keyword evidence="12 19" id="KW-0675">Receptor</keyword>
<feature type="domain" description="TonB-dependent receptor-like beta-barrel" evidence="17">
    <location>
        <begin position="245"/>
        <end position="703"/>
    </location>
</feature>
<dbReference type="Gene3D" id="2.40.170.20">
    <property type="entry name" value="TonB-dependent receptor, beta-barrel domain"/>
    <property type="match status" value="1"/>
</dbReference>
<evidence type="ECO:0000259" key="18">
    <source>
        <dbReference type="Pfam" id="PF07715"/>
    </source>
</evidence>
<evidence type="ECO:0000259" key="17">
    <source>
        <dbReference type="Pfam" id="PF00593"/>
    </source>
</evidence>
<keyword evidence="5" id="KW-0410">Iron transport</keyword>